<evidence type="ECO:0000313" key="1">
    <source>
        <dbReference type="EMBL" id="KAL3700101.1"/>
    </source>
</evidence>
<protein>
    <submittedName>
        <fullName evidence="1">Uncharacterized protein</fullName>
    </submittedName>
</protein>
<gene>
    <name evidence="1" type="ORF">R1sor_018123</name>
</gene>
<accession>A0ABD3I975</accession>
<keyword evidence="2" id="KW-1185">Reference proteome</keyword>
<organism evidence="1 2">
    <name type="scientific">Riccia sorocarpa</name>
    <dbReference type="NCBI Taxonomy" id="122646"/>
    <lineage>
        <taxon>Eukaryota</taxon>
        <taxon>Viridiplantae</taxon>
        <taxon>Streptophyta</taxon>
        <taxon>Embryophyta</taxon>
        <taxon>Marchantiophyta</taxon>
        <taxon>Marchantiopsida</taxon>
        <taxon>Marchantiidae</taxon>
        <taxon>Marchantiales</taxon>
        <taxon>Ricciaceae</taxon>
        <taxon>Riccia</taxon>
    </lineage>
</organism>
<dbReference type="AlphaFoldDB" id="A0ABD3I975"/>
<dbReference type="EMBL" id="JBJQOH010000001">
    <property type="protein sequence ID" value="KAL3700101.1"/>
    <property type="molecule type" value="Genomic_DNA"/>
</dbReference>
<proteinExistence type="predicted"/>
<name>A0ABD3I975_9MARC</name>
<reference evidence="1 2" key="1">
    <citation type="submission" date="2024-09" db="EMBL/GenBank/DDBJ databases">
        <title>Chromosome-scale assembly of Riccia sorocarpa.</title>
        <authorList>
            <person name="Paukszto L."/>
        </authorList>
    </citation>
    <scope>NUCLEOTIDE SEQUENCE [LARGE SCALE GENOMIC DNA]</scope>
    <source>
        <strain evidence="1">LP-2024</strain>
        <tissue evidence="1">Aerial parts of the thallus</tissue>
    </source>
</reference>
<dbReference type="Proteomes" id="UP001633002">
    <property type="component" value="Unassembled WGS sequence"/>
</dbReference>
<comment type="caution">
    <text evidence="1">The sequence shown here is derived from an EMBL/GenBank/DDBJ whole genome shotgun (WGS) entry which is preliminary data.</text>
</comment>
<sequence>MFLGGIPRRPDKGVAYNQLKQHLTVLVRELATYRDPSGGDAIQSSDSAGTFTMNVNADAGKMWSEDLTAYLFVETRTSSSSPQFVYS</sequence>
<evidence type="ECO:0000313" key="2">
    <source>
        <dbReference type="Proteomes" id="UP001633002"/>
    </source>
</evidence>